<evidence type="ECO:0000256" key="1">
    <source>
        <dbReference type="SAM" id="MobiDB-lite"/>
    </source>
</evidence>
<reference evidence="2" key="1">
    <citation type="submission" date="2020-04" db="EMBL/GenBank/DDBJ databases">
        <title>Analysis of mating type loci in Filobasidium floriforme.</title>
        <authorList>
            <person name="Nowrousian M."/>
        </authorList>
    </citation>
    <scope>NUCLEOTIDE SEQUENCE</scope>
    <source>
        <strain evidence="2">CBS 6242</strain>
    </source>
</reference>
<comment type="caution">
    <text evidence="2">The sequence shown here is derived from an EMBL/GenBank/DDBJ whole genome shotgun (WGS) entry which is preliminary data.</text>
</comment>
<protein>
    <submittedName>
        <fullName evidence="2">Uncharacterized protein</fullName>
    </submittedName>
</protein>
<accession>A0A8K0JHB1</accession>
<organism evidence="2 3">
    <name type="scientific">Filobasidium floriforme</name>
    <dbReference type="NCBI Taxonomy" id="5210"/>
    <lineage>
        <taxon>Eukaryota</taxon>
        <taxon>Fungi</taxon>
        <taxon>Dikarya</taxon>
        <taxon>Basidiomycota</taxon>
        <taxon>Agaricomycotina</taxon>
        <taxon>Tremellomycetes</taxon>
        <taxon>Filobasidiales</taxon>
        <taxon>Filobasidiaceae</taxon>
        <taxon>Filobasidium</taxon>
    </lineage>
</organism>
<evidence type="ECO:0000313" key="2">
    <source>
        <dbReference type="EMBL" id="KAG7530181.1"/>
    </source>
</evidence>
<evidence type="ECO:0000313" key="3">
    <source>
        <dbReference type="Proteomes" id="UP000812966"/>
    </source>
</evidence>
<dbReference type="AlphaFoldDB" id="A0A8K0JHB1"/>
<gene>
    <name evidence="2" type="ORF">FFLO_05229</name>
</gene>
<feature type="region of interest" description="Disordered" evidence="1">
    <location>
        <begin position="258"/>
        <end position="281"/>
    </location>
</feature>
<sequence length="532" mass="61075">MGRDEIREKTITILRSDDAGERKHGVEAHIIIHMGRWEDYREDIAPNGAIQRWLHQIYRHVWSSLTAAGDQISSAKTYEVVPDEVWDDWVVHRPILAIFEDRIQCSDPKDITKNIPDDRPIVIVLVTDEGTPGYYSTIEKRKNIVTSHHIHYLRPVFFDSDSDVEEIFPNAEDQETFYTDGPGKWYYKSFRSAKPLPEKRKIVIEPRYTIVFPHFDALPLERPMPPSRKMSQVEKLARFRVSKNLRLSKSGTTLHVLKSPTLQRDDQDPPNPGHENCYRTSRNDNGVVNSQILCAKYGLRFLLIGKSRNTMSIRTTLHADASLGHQPIDIDGISVTMPAQHGKQMKYERVEQDRDVAFDGMKVYVFIQLGDCGQWEFAYDDIEPLPEWTKLIRERVWLSLLQAGQPVSSVTWIVNDSWATGHFASTRGDVKKVAEDDYEGWAKSHMPRKTPIIVVDVTDTSCSRVERALDDFSNVFTFHKLMYERTSQLDESTKHFLPALDTVYTSIPASYFECRKSTGKVSRAVQQGGPAH</sequence>
<dbReference type="EMBL" id="JABELV010000126">
    <property type="protein sequence ID" value="KAG7530181.1"/>
    <property type="molecule type" value="Genomic_DNA"/>
</dbReference>
<proteinExistence type="predicted"/>
<keyword evidence="3" id="KW-1185">Reference proteome</keyword>
<name>A0A8K0JHB1_9TREE</name>
<dbReference type="Proteomes" id="UP000812966">
    <property type="component" value="Unassembled WGS sequence"/>
</dbReference>